<evidence type="ECO:0000313" key="4">
    <source>
        <dbReference type="EnsemblMetazoa" id="ASIC004504-PA"/>
    </source>
</evidence>
<keyword evidence="2" id="KW-1133">Transmembrane helix</keyword>
<dbReference type="EMBL" id="ATLV01013137">
    <property type="status" value="NOT_ANNOTATED_CDS"/>
    <property type="molecule type" value="Genomic_DNA"/>
</dbReference>
<organism evidence="3">
    <name type="scientific">Anopheles sinensis</name>
    <name type="common">Mosquito</name>
    <dbReference type="NCBI Taxonomy" id="74873"/>
    <lineage>
        <taxon>Eukaryota</taxon>
        <taxon>Metazoa</taxon>
        <taxon>Ecdysozoa</taxon>
        <taxon>Arthropoda</taxon>
        <taxon>Hexapoda</taxon>
        <taxon>Insecta</taxon>
        <taxon>Pterygota</taxon>
        <taxon>Neoptera</taxon>
        <taxon>Endopterygota</taxon>
        <taxon>Diptera</taxon>
        <taxon>Nematocera</taxon>
        <taxon>Culicoidea</taxon>
        <taxon>Culicidae</taxon>
        <taxon>Anophelinae</taxon>
        <taxon>Anopheles</taxon>
    </lineage>
</organism>
<dbReference type="Proteomes" id="UP000030765">
    <property type="component" value="Unassembled WGS sequence"/>
</dbReference>
<sequence length="179" mass="19712">MHILVSQFHQQLHTGIGRLGGARLLQPQSLHLSGAPGGEWENGKIKCFSPRRPSQRRSGAWMGSTPSYACTLMMMMMMVVVMVVILVLRDPGSSGATLATQQRHRKRQSDGNGRYRNEAEVSRVHPPWQARDARDADGTLRNAAPGSLLWLPGDWSHPVPGPRYAFHSLPGINGKTNEA</sequence>
<proteinExistence type="predicted"/>
<dbReference type="VEuPathDB" id="VectorBase:ASIS012318"/>
<gene>
    <name evidence="3" type="ORF">ZHAS_00004504</name>
</gene>
<feature type="transmembrane region" description="Helical" evidence="2">
    <location>
        <begin position="66"/>
        <end position="88"/>
    </location>
</feature>
<dbReference type="EnsemblMetazoa" id="ASIC004504-RA">
    <property type="protein sequence ID" value="ASIC004504-PA"/>
    <property type="gene ID" value="ASIC004504"/>
</dbReference>
<evidence type="ECO:0000256" key="2">
    <source>
        <dbReference type="SAM" id="Phobius"/>
    </source>
</evidence>
<dbReference type="VEuPathDB" id="VectorBase:ASIC004504"/>
<reference evidence="4" key="2">
    <citation type="submission" date="2020-05" db="UniProtKB">
        <authorList>
            <consortium name="EnsemblMetazoa"/>
        </authorList>
    </citation>
    <scope>IDENTIFICATION</scope>
</reference>
<keyword evidence="5" id="KW-1185">Reference proteome</keyword>
<feature type="region of interest" description="Disordered" evidence="1">
    <location>
        <begin position="94"/>
        <end position="124"/>
    </location>
</feature>
<feature type="compositionally biased region" description="Basic and acidic residues" evidence="1">
    <location>
        <begin position="113"/>
        <end position="123"/>
    </location>
</feature>
<keyword evidence="2" id="KW-0472">Membrane</keyword>
<evidence type="ECO:0000313" key="3">
    <source>
        <dbReference type="EMBL" id="KFB37288.1"/>
    </source>
</evidence>
<protein>
    <submittedName>
        <fullName evidence="3 4">Oxidoreductase NAD-binding domain protein</fullName>
    </submittedName>
</protein>
<dbReference type="AlphaFoldDB" id="A0A084VH44"/>
<dbReference type="EMBL" id="KE524841">
    <property type="protein sequence ID" value="KFB37288.1"/>
    <property type="molecule type" value="Genomic_DNA"/>
</dbReference>
<accession>A0A084VH44</accession>
<keyword evidence="2" id="KW-0812">Transmembrane</keyword>
<evidence type="ECO:0000313" key="5">
    <source>
        <dbReference type="Proteomes" id="UP000030765"/>
    </source>
</evidence>
<reference evidence="3 5" key="1">
    <citation type="journal article" date="2014" name="BMC Genomics">
        <title>Genome sequence of Anopheles sinensis provides insight into genetics basis of mosquito competence for malaria parasites.</title>
        <authorList>
            <person name="Zhou D."/>
            <person name="Zhang D."/>
            <person name="Ding G."/>
            <person name="Shi L."/>
            <person name="Hou Q."/>
            <person name="Ye Y."/>
            <person name="Xu Y."/>
            <person name="Zhou H."/>
            <person name="Xiong C."/>
            <person name="Li S."/>
            <person name="Yu J."/>
            <person name="Hong S."/>
            <person name="Yu X."/>
            <person name="Zou P."/>
            <person name="Chen C."/>
            <person name="Chang X."/>
            <person name="Wang W."/>
            <person name="Lv Y."/>
            <person name="Sun Y."/>
            <person name="Ma L."/>
            <person name="Shen B."/>
            <person name="Zhu C."/>
        </authorList>
    </citation>
    <scope>NUCLEOTIDE SEQUENCE [LARGE SCALE GENOMIC DNA]</scope>
</reference>
<evidence type="ECO:0000256" key="1">
    <source>
        <dbReference type="SAM" id="MobiDB-lite"/>
    </source>
</evidence>
<name>A0A084VH44_ANOSI</name>